<dbReference type="RefSeq" id="WP_085215655.1">
    <property type="nucleotide sequence ID" value="NZ_FXAM01000001.1"/>
</dbReference>
<sequence length="291" mass="32384">MSAIPAAFKEDAHNPLLRQCYQDLRAEKLVLPTLPEISLKIRKAINDEKANNARIARVVQLDPAITARLIHIANSPLYPGRKKIESCPEALTRIGLKAAQHLITSFALKSVFTAQSPQIRKRMNALWAHSGYVAAICAVLAHKLRGFDPDRAMLAGLVHDIGCVPVLTLADRHPGLLDDPAQLDTALQALRTPVGVLILRQWDFPKDFEETVRHAEDWLLERPGPADYTDLVILAQLHSFVGSLEVHKHPHLDQTPAYRKLLAGQSATELSQDVLDRAKDDIWQVQHLLLA</sequence>
<gene>
    <name evidence="2" type="ORF">SAMN02949497_4204</name>
</gene>
<organism evidence="2 3">
    <name type="scientific">Methylomagnum ishizawai</name>
    <dbReference type="NCBI Taxonomy" id="1760988"/>
    <lineage>
        <taxon>Bacteria</taxon>
        <taxon>Pseudomonadati</taxon>
        <taxon>Pseudomonadota</taxon>
        <taxon>Gammaproteobacteria</taxon>
        <taxon>Methylococcales</taxon>
        <taxon>Methylococcaceae</taxon>
        <taxon>Methylomagnum</taxon>
    </lineage>
</organism>
<dbReference type="AlphaFoldDB" id="A0A1Y6D2G9"/>
<dbReference type="Proteomes" id="UP000192923">
    <property type="component" value="Unassembled WGS sequence"/>
</dbReference>
<dbReference type="SUPFAM" id="SSF109604">
    <property type="entry name" value="HD-domain/PDEase-like"/>
    <property type="match status" value="1"/>
</dbReference>
<dbReference type="PANTHER" id="PTHR33525:SF3">
    <property type="entry name" value="RIBONUCLEASE Y"/>
    <property type="match status" value="1"/>
</dbReference>
<evidence type="ECO:0000313" key="2">
    <source>
        <dbReference type="EMBL" id="SMF96796.1"/>
    </source>
</evidence>
<proteinExistence type="predicted"/>
<feature type="domain" description="HDOD" evidence="1">
    <location>
        <begin position="31"/>
        <end position="218"/>
    </location>
</feature>
<reference evidence="2 3" key="1">
    <citation type="submission" date="2016-12" db="EMBL/GenBank/DDBJ databases">
        <authorList>
            <person name="Song W.-J."/>
            <person name="Kurnit D.M."/>
        </authorList>
    </citation>
    <scope>NUCLEOTIDE SEQUENCE [LARGE SCALE GENOMIC DNA]</scope>
    <source>
        <strain evidence="2 3">175</strain>
    </source>
</reference>
<dbReference type="Pfam" id="PF08668">
    <property type="entry name" value="HDOD"/>
    <property type="match status" value="1"/>
</dbReference>
<dbReference type="Gene3D" id="1.10.3210.10">
    <property type="entry name" value="Hypothetical protein af1432"/>
    <property type="match status" value="1"/>
</dbReference>
<evidence type="ECO:0000313" key="3">
    <source>
        <dbReference type="Proteomes" id="UP000192923"/>
    </source>
</evidence>
<dbReference type="OrthoDB" id="598113at2"/>
<accession>A0A1Y6D2G9</accession>
<evidence type="ECO:0000259" key="1">
    <source>
        <dbReference type="PROSITE" id="PS51833"/>
    </source>
</evidence>
<dbReference type="EMBL" id="FXAM01000001">
    <property type="protein sequence ID" value="SMF96796.1"/>
    <property type="molecule type" value="Genomic_DNA"/>
</dbReference>
<dbReference type="PANTHER" id="PTHR33525">
    <property type="match status" value="1"/>
</dbReference>
<protein>
    <submittedName>
        <fullName evidence="2">HD-like signal output (HDOD) domain, no enzymatic activity</fullName>
    </submittedName>
</protein>
<dbReference type="InterPro" id="IPR052340">
    <property type="entry name" value="RNase_Y/CdgJ"/>
</dbReference>
<keyword evidence="3" id="KW-1185">Reference proteome</keyword>
<dbReference type="PROSITE" id="PS51833">
    <property type="entry name" value="HDOD"/>
    <property type="match status" value="1"/>
</dbReference>
<name>A0A1Y6D2G9_9GAMM</name>
<dbReference type="STRING" id="1760988.SAMN02949497_4204"/>
<dbReference type="InterPro" id="IPR013976">
    <property type="entry name" value="HDOD"/>
</dbReference>